<evidence type="ECO:0000256" key="5">
    <source>
        <dbReference type="ARBA" id="ARBA00022826"/>
    </source>
</evidence>
<dbReference type="Gene3D" id="1.10.287.70">
    <property type="match status" value="1"/>
</dbReference>
<keyword evidence="3" id="KW-0633">Potassium transport</keyword>
<feature type="domain" description="Potassium channel" evidence="12">
    <location>
        <begin position="149"/>
        <end position="222"/>
    </location>
</feature>
<evidence type="ECO:0000256" key="2">
    <source>
        <dbReference type="ARBA" id="ARBA00022448"/>
    </source>
</evidence>
<feature type="transmembrane region" description="Helical" evidence="11">
    <location>
        <begin position="197"/>
        <end position="217"/>
    </location>
</feature>
<evidence type="ECO:0000313" key="13">
    <source>
        <dbReference type="EMBL" id="MBO0346530.1"/>
    </source>
</evidence>
<keyword evidence="8" id="KW-0406">Ion transport</keyword>
<dbReference type="InterPro" id="IPR047871">
    <property type="entry name" value="K_chnl_Slo-like"/>
</dbReference>
<feature type="transmembrane region" description="Helical" evidence="11">
    <location>
        <begin position="140"/>
        <end position="161"/>
    </location>
</feature>
<dbReference type="Gene3D" id="1.20.120.350">
    <property type="entry name" value="Voltage-gated potassium channels. Chain C"/>
    <property type="match status" value="1"/>
</dbReference>
<dbReference type="GO" id="GO:0005249">
    <property type="term" value="F:voltage-gated potassium channel activity"/>
    <property type="evidence" value="ECO:0007669"/>
    <property type="project" value="InterPro"/>
</dbReference>
<dbReference type="InterPro" id="IPR013099">
    <property type="entry name" value="K_chnl_dom"/>
</dbReference>
<keyword evidence="4 11" id="KW-0812">Transmembrane</keyword>
<gene>
    <name evidence="13" type="ORF">J0X15_14960</name>
</gene>
<evidence type="ECO:0000313" key="14">
    <source>
        <dbReference type="Proteomes" id="UP000664779"/>
    </source>
</evidence>
<evidence type="ECO:0000259" key="12">
    <source>
        <dbReference type="Pfam" id="PF07885"/>
    </source>
</evidence>
<sequence>MEKATNSLRKRLHGLYYGNSRTAQFWRYGLLIFDIATIVYFIISSLLEPDAHNHTIDLVVAGLLSLDYVARIFAAARPLKEVLTFSSLMDVVVIASLIATILAENLGFLRVVRMLRLLRSYHLLRELRNASKWFRTNEEIIQSAINLVVFIFVVTALVFVVEDDQNPDINSYLDALYFTVATLTTTGFGDITMTDTVGRLMTVVIMIFGVALFLRLVQTIFRPTKVILPCPDCGLNRHDPDAVHCKHCGLLLNIPTEGEWS</sequence>
<protein>
    <submittedName>
        <fullName evidence="13">Potassium channel family protein</fullName>
    </submittedName>
</protein>
<dbReference type="PRINTS" id="PR01463">
    <property type="entry name" value="EAGCHANLFMLY"/>
</dbReference>
<evidence type="ECO:0000256" key="4">
    <source>
        <dbReference type="ARBA" id="ARBA00022692"/>
    </source>
</evidence>
<evidence type="ECO:0000256" key="9">
    <source>
        <dbReference type="ARBA" id="ARBA00023136"/>
    </source>
</evidence>
<feature type="transmembrane region" description="Helical" evidence="11">
    <location>
        <begin position="88"/>
        <end position="109"/>
    </location>
</feature>
<dbReference type="InterPro" id="IPR003938">
    <property type="entry name" value="K_chnl_volt-dep_EAG/ELK/ERG"/>
</dbReference>
<keyword evidence="6" id="KW-0630">Potassium</keyword>
<evidence type="ECO:0000256" key="11">
    <source>
        <dbReference type="SAM" id="Phobius"/>
    </source>
</evidence>
<name>A0A939EQK9_9HYPH</name>
<dbReference type="Pfam" id="PF07885">
    <property type="entry name" value="Ion_trans_2"/>
    <property type="match status" value="1"/>
</dbReference>
<evidence type="ECO:0000256" key="3">
    <source>
        <dbReference type="ARBA" id="ARBA00022538"/>
    </source>
</evidence>
<keyword evidence="2" id="KW-0813">Transport</keyword>
<keyword evidence="5" id="KW-0631">Potassium channel</keyword>
<accession>A0A939EQK9</accession>
<evidence type="ECO:0000256" key="1">
    <source>
        <dbReference type="ARBA" id="ARBA00004141"/>
    </source>
</evidence>
<evidence type="ECO:0000256" key="6">
    <source>
        <dbReference type="ARBA" id="ARBA00022958"/>
    </source>
</evidence>
<comment type="caution">
    <text evidence="13">The sequence shown here is derived from an EMBL/GenBank/DDBJ whole genome shotgun (WGS) entry which is preliminary data.</text>
</comment>
<dbReference type="PANTHER" id="PTHR10027">
    <property type="entry name" value="CALCIUM-ACTIVATED POTASSIUM CHANNEL ALPHA CHAIN"/>
    <property type="match status" value="1"/>
</dbReference>
<keyword evidence="7 11" id="KW-1133">Transmembrane helix</keyword>
<dbReference type="SUPFAM" id="SSF81324">
    <property type="entry name" value="Voltage-gated potassium channels"/>
    <property type="match status" value="1"/>
</dbReference>
<evidence type="ECO:0000256" key="10">
    <source>
        <dbReference type="ARBA" id="ARBA00023303"/>
    </source>
</evidence>
<comment type="subcellular location">
    <subcellularLocation>
        <location evidence="1">Membrane</location>
        <topology evidence="1">Multi-pass membrane protein</topology>
    </subcellularLocation>
</comment>
<dbReference type="GO" id="GO:0016020">
    <property type="term" value="C:membrane"/>
    <property type="evidence" value="ECO:0007669"/>
    <property type="project" value="UniProtKB-SubCell"/>
</dbReference>
<keyword evidence="9 11" id="KW-0472">Membrane</keyword>
<dbReference type="PANTHER" id="PTHR10027:SF10">
    <property type="entry name" value="SLOWPOKE 2, ISOFORM D"/>
    <property type="match status" value="1"/>
</dbReference>
<feature type="transmembrane region" description="Helical" evidence="11">
    <location>
        <begin position="25"/>
        <end position="43"/>
    </location>
</feature>
<keyword evidence="10 13" id="KW-0407">Ion channel</keyword>
<dbReference type="Proteomes" id="UP000664779">
    <property type="component" value="Unassembled WGS sequence"/>
</dbReference>
<dbReference type="InterPro" id="IPR027359">
    <property type="entry name" value="Volt_channel_dom_sf"/>
</dbReference>
<dbReference type="AlphaFoldDB" id="A0A939EQK9"/>
<keyword evidence="14" id="KW-1185">Reference proteome</keyword>
<organism evidence="13 14">
    <name type="scientific">Roseibium limicola</name>
    <dbReference type="NCBI Taxonomy" id="2816037"/>
    <lineage>
        <taxon>Bacteria</taxon>
        <taxon>Pseudomonadati</taxon>
        <taxon>Pseudomonadota</taxon>
        <taxon>Alphaproteobacteria</taxon>
        <taxon>Hyphomicrobiales</taxon>
        <taxon>Stappiaceae</taxon>
        <taxon>Roseibium</taxon>
    </lineage>
</organism>
<reference evidence="13" key="1">
    <citation type="submission" date="2021-03" db="EMBL/GenBank/DDBJ databases">
        <title>Roseibium sp. CAU 1637 isolated from Incheon.</title>
        <authorList>
            <person name="Kim W."/>
        </authorList>
    </citation>
    <scope>NUCLEOTIDE SEQUENCE</scope>
    <source>
        <strain evidence="13">CAU 1637</strain>
    </source>
</reference>
<dbReference type="EMBL" id="JAFLNF010000006">
    <property type="protein sequence ID" value="MBO0346530.1"/>
    <property type="molecule type" value="Genomic_DNA"/>
</dbReference>
<proteinExistence type="predicted"/>
<evidence type="ECO:0000256" key="7">
    <source>
        <dbReference type="ARBA" id="ARBA00022989"/>
    </source>
</evidence>
<evidence type="ECO:0000256" key="8">
    <source>
        <dbReference type="ARBA" id="ARBA00023065"/>
    </source>
</evidence>